<dbReference type="Proteomes" id="UP000304148">
    <property type="component" value="Chromosome"/>
</dbReference>
<organism evidence="1 2">
    <name type="scientific">Paenibacillus alvei</name>
    <name type="common">Bacillus alvei</name>
    <dbReference type="NCBI Taxonomy" id="44250"/>
    <lineage>
        <taxon>Bacteria</taxon>
        <taxon>Bacillati</taxon>
        <taxon>Bacillota</taxon>
        <taxon>Bacilli</taxon>
        <taxon>Bacillales</taxon>
        <taxon>Paenibacillaceae</taxon>
        <taxon>Paenibacillus</taxon>
    </lineage>
</organism>
<sequence length="58" mass="6750">MLSSSRMADNLNGTNKLVNGRNGEYDVAMPELQFQRYRENWFPPILLLGMLYRADGER</sequence>
<gene>
    <name evidence="1" type="ORF">PBLR_10718</name>
</gene>
<accession>A0A383R7I6</accession>
<name>A0A383R7I6_PAEAL</name>
<reference evidence="2" key="1">
    <citation type="submission" date="2018-08" db="EMBL/GenBank/DDBJ databases">
        <authorList>
            <person name="Chevrot R."/>
        </authorList>
    </citation>
    <scope>NUCLEOTIDE SEQUENCE [LARGE SCALE GENOMIC DNA]</scope>
</reference>
<dbReference type="EMBL" id="LS992241">
    <property type="protein sequence ID" value="SYX82296.1"/>
    <property type="molecule type" value="Genomic_DNA"/>
</dbReference>
<evidence type="ECO:0000313" key="2">
    <source>
        <dbReference type="Proteomes" id="UP000304148"/>
    </source>
</evidence>
<evidence type="ECO:0000313" key="1">
    <source>
        <dbReference type="EMBL" id="SYX82296.1"/>
    </source>
</evidence>
<dbReference type="AlphaFoldDB" id="A0A383R7I6"/>
<proteinExistence type="predicted"/>
<protein>
    <submittedName>
        <fullName evidence="1">Uncharacterized protein</fullName>
    </submittedName>
</protein>